<comment type="caution">
    <text evidence="2">The sequence shown here is derived from an EMBL/GenBank/DDBJ whole genome shotgun (WGS) entry which is preliminary data.</text>
</comment>
<dbReference type="Proteomes" id="UP000754644">
    <property type="component" value="Unassembled WGS sequence"/>
</dbReference>
<evidence type="ECO:0000313" key="3">
    <source>
        <dbReference type="Proteomes" id="UP000754644"/>
    </source>
</evidence>
<dbReference type="EMBL" id="JABMOJ010000537">
    <property type="protein sequence ID" value="NQV66558.1"/>
    <property type="molecule type" value="Genomic_DNA"/>
</dbReference>
<dbReference type="SUPFAM" id="SSF101327">
    <property type="entry name" value="YgfB-like"/>
    <property type="match status" value="1"/>
</dbReference>
<dbReference type="Gene3D" id="1.20.120.740">
    <property type="entry name" value="YgfB uncharacterised protein family UPF0149, PF03695"/>
    <property type="match status" value="1"/>
</dbReference>
<sequence>MVQKRVDFDALSKCIAALGVPHSAAEVHGLVTGLLSAGSKMSPAAGLSTLREWLDTDVVIDATHGALLSQVFRDVAADLLDPEFNFHLLLPDDEAAIALRSQALGEWCSGFLGGFGLAGRFQNGDLSDDLRELLADLSNIANLDEEVPEDEDNEGDLIEIEEYVRMSALLVFAECAVAVSH</sequence>
<evidence type="ECO:0000256" key="1">
    <source>
        <dbReference type="ARBA" id="ARBA00038308"/>
    </source>
</evidence>
<dbReference type="GO" id="GO:0005829">
    <property type="term" value="C:cytosol"/>
    <property type="evidence" value="ECO:0007669"/>
    <property type="project" value="TreeGrafter"/>
</dbReference>
<comment type="similarity">
    <text evidence="1">Belongs to the UPF0149 family.</text>
</comment>
<dbReference type="PANTHER" id="PTHR37528">
    <property type="entry name" value="UPF0149 PROTEIN YGFB"/>
    <property type="match status" value="1"/>
</dbReference>
<dbReference type="InterPro" id="IPR036255">
    <property type="entry name" value="YgfB-like_sf"/>
</dbReference>
<dbReference type="InterPro" id="IPR011978">
    <property type="entry name" value="YgfB-like"/>
</dbReference>
<reference evidence="2" key="1">
    <citation type="submission" date="2020-05" db="EMBL/GenBank/DDBJ databases">
        <title>Sulfur intermediates as new biogeochemical hubs in an aquatic model microbial ecosystem.</title>
        <authorList>
            <person name="Vigneron A."/>
        </authorList>
    </citation>
    <scope>NUCLEOTIDE SEQUENCE</scope>
    <source>
        <strain evidence="2">Bin.250</strain>
    </source>
</reference>
<accession>A0A972VYE4</accession>
<gene>
    <name evidence="2" type="ORF">HQ497_14450</name>
</gene>
<evidence type="ECO:0000313" key="2">
    <source>
        <dbReference type="EMBL" id="NQV66558.1"/>
    </source>
</evidence>
<protein>
    <submittedName>
        <fullName evidence="2">UPF0149 family protein</fullName>
    </submittedName>
</protein>
<dbReference type="PANTHER" id="PTHR37528:SF1">
    <property type="entry name" value="UPF0149 PROTEIN YGFB"/>
    <property type="match status" value="1"/>
</dbReference>
<name>A0A972VYE4_9GAMM</name>
<organism evidence="2 3">
    <name type="scientific">SAR86 cluster bacterium</name>
    <dbReference type="NCBI Taxonomy" id="2030880"/>
    <lineage>
        <taxon>Bacteria</taxon>
        <taxon>Pseudomonadati</taxon>
        <taxon>Pseudomonadota</taxon>
        <taxon>Gammaproteobacteria</taxon>
        <taxon>SAR86 cluster</taxon>
    </lineage>
</organism>
<dbReference type="Pfam" id="PF03695">
    <property type="entry name" value="UPF0149"/>
    <property type="match status" value="1"/>
</dbReference>
<dbReference type="AlphaFoldDB" id="A0A972VYE4"/>
<proteinExistence type="inferred from homology"/>